<dbReference type="Proteomes" id="UP001176961">
    <property type="component" value="Unassembled WGS sequence"/>
</dbReference>
<dbReference type="InterPro" id="IPR029063">
    <property type="entry name" value="SAM-dependent_MTases_sf"/>
</dbReference>
<dbReference type="PANTHER" id="PTHR11006:SF60">
    <property type="entry name" value="PROTEIN ARGININE N-METHYLTRANSFERASE 9"/>
    <property type="match status" value="1"/>
</dbReference>
<keyword evidence="4" id="KW-1185">Reference proteome</keyword>
<dbReference type="PANTHER" id="PTHR11006">
    <property type="entry name" value="PROTEIN ARGININE N-METHYLTRANSFERASE"/>
    <property type="match status" value="1"/>
</dbReference>
<gene>
    <name evidence="3" type="ORF">CYNAS_LOCUS13684</name>
</gene>
<dbReference type="Gene3D" id="3.40.50.150">
    <property type="entry name" value="Vaccinia Virus protein VP39"/>
    <property type="match status" value="1"/>
</dbReference>
<keyword evidence="2" id="KW-0489">Methyltransferase</keyword>
<dbReference type="GO" id="GO:0042054">
    <property type="term" value="F:histone methyltransferase activity"/>
    <property type="evidence" value="ECO:0007669"/>
    <property type="project" value="TreeGrafter"/>
</dbReference>
<comment type="caution">
    <text evidence="3">The sequence shown here is derived from an EMBL/GenBank/DDBJ whole genome shotgun (WGS) entry which is preliminary data.</text>
</comment>
<evidence type="ECO:0000313" key="4">
    <source>
        <dbReference type="Proteomes" id="UP001176961"/>
    </source>
</evidence>
<dbReference type="GO" id="GO:0005634">
    <property type="term" value="C:nucleus"/>
    <property type="evidence" value="ECO:0007669"/>
    <property type="project" value="TreeGrafter"/>
</dbReference>
<accession>A0AA36M7Z5</accession>
<keyword evidence="2" id="KW-0808">Transferase</keyword>
<dbReference type="InterPro" id="IPR025799">
    <property type="entry name" value="Arg_MeTrfase"/>
</dbReference>
<evidence type="ECO:0000256" key="2">
    <source>
        <dbReference type="PROSITE-ProRule" id="PRU01015"/>
    </source>
</evidence>
<dbReference type="PROSITE" id="PS51678">
    <property type="entry name" value="SAM_MT_PRMT"/>
    <property type="match status" value="1"/>
</dbReference>
<name>A0AA36M7Z5_CYLNA</name>
<protein>
    <recommendedName>
        <fullName evidence="5">Protein arginine N-methyltransferase</fullName>
    </recommendedName>
</protein>
<dbReference type="GO" id="GO:0016274">
    <property type="term" value="F:protein-arginine N-methyltransferase activity"/>
    <property type="evidence" value="ECO:0007669"/>
    <property type="project" value="InterPro"/>
</dbReference>
<keyword evidence="1 2" id="KW-0949">S-adenosyl-L-methionine</keyword>
<proteinExistence type="predicted"/>
<evidence type="ECO:0000313" key="3">
    <source>
        <dbReference type="EMBL" id="CAJ0601701.1"/>
    </source>
</evidence>
<reference evidence="3" key="1">
    <citation type="submission" date="2023-07" db="EMBL/GenBank/DDBJ databases">
        <authorList>
            <consortium name="CYATHOMIX"/>
        </authorList>
    </citation>
    <scope>NUCLEOTIDE SEQUENCE</scope>
    <source>
        <strain evidence="3">N/A</strain>
    </source>
</reference>
<evidence type="ECO:0000256" key="1">
    <source>
        <dbReference type="ARBA" id="ARBA00022691"/>
    </source>
</evidence>
<sequence>MKYSLYLARKYAAEGWWDRAIRHYLTVLFTYPNTEQREVEFSEEFRTVLESWMCYSRNADSCLSALFAPILNLFPKCVPIITLLSEHVAGNVVFSADEGESGVTSYDSLKAAINAECDPLMAAVFRVSSANIRSCIFDQWHMLMINDKERNEKFLDALRNTILPTDYVLDIGTGTGLMSVFAASCGASKICAIESNVSLCSLAKRVLSLNGVDGAKVIRDYSFNYRPEDGDLADIVVSEILDCCAFGEGVIPTFLDAHLRLATNMARFIPANVTLYATLIESPTIYLSHAFTSPSGKEYRSEYVRTSDAPQSEPYWCTRISDLPDLKKLSSAQQVITVDFGNVNQLHDCINGVSGGLKISISSSGTLHALAVHFRALIWANEYIDTSDNTCWEQGIFPLPFPLRVHEGDSVIAKWTLKGTRFDMVVENFTNSEDFLHRELNTRCEQDYRTMNNDMLLYAITRLLPSVSRYSWNLDINLSDEEVNVVRNLPHFLIDPKDIEESGEIDEANCDLCIIVWPIRADGSVSEVFLNSLRSLRCSSDVPPSLKYCGFLTDRLSAHGVLVSSARLSKLTRVQSNAFCGADLSPIRTYNLLEYRDIDISTFEHHVCSNEFAFLHLGEEDTELMSKKFEVRCTSAGLIEGVLYWWQLGNYSTRQDRGAFFIFKEPIPANVGTTLSITCDIYCGSILLSAEAV</sequence>
<dbReference type="AlphaFoldDB" id="A0AA36M7Z5"/>
<dbReference type="Pfam" id="PF06325">
    <property type="entry name" value="PrmA"/>
    <property type="match status" value="1"/>
</dbReference>
<dbReference type="GO" id="GO:0032259">
    <property type="term" value="P:methylation"/>
    <property type="evidence" value="ECO:0007669"/>
    <property type="project" value="UniProtKB-KW"/>
</dbReference>
<evidence type="ECO:0008006" key="5">
    <source>
        <dbReference type="Google" id="ProtNLM"/>
    </source>
</evidence>
<dbReference type="CDD" id="cd02440">
    <property type="entry name" value="AdoMet_MTases"/>
    <property type="match status" value="1"/>
</dbReference>
<dbReference type="Gene3D" id="2.70.160.11">
    <property type="entry name" value="Hnrnp arginine n-methyltransferase1"/>
    <property type="match status" value="1"/>
</dbReference>
<dbReference type="EMBL" id="CATQJL010000305">
    <property type="protein sequence ID" value="CAJ0601701.1"/>
    <property type="molecule type" value="Genomic_DNA"/>
</dbReference>
<dbReference type="SUPFAM" id="SSF53335">
    <property type="entry name" value="S-adenosyl-L-methionine-dependent methyltransferases"/>
    <property type="match status" value="1"/>
</dbReference>
<organism evidence="3 4">
    <name type="scientific">Cylicocyclus nassatus</name>
    <name type="common">Nematode worm</name>
    <dbReference type="NCBI Taxonomy" id="53992"/>
    <lineage>
        <taxon>Eukaryota</taxon>
        <taxon>Metazoa</taxon>
        <taxon>Ecdysozoa</taxon>
        <taxon>Nematoda</taxon>
        <taxon>Chromadorea</taxon>
        <taxon>Rhabditida</taxon>
        <taxon>Rhabditina</taxon>
        <taxon>Rhabditomorpha</taxon>
        <taxon>Strongyloidea</taxon>
        <taxon>Strongylidae</taxon>
        <taxon>Cylicocyclus</taxon>
    </lineage>
</organism>